<dbReference type="Proteomes" id="UP000448877">
    <property type="component" value="Unassembled WGS sequence"/>
</dbReference>
<organism evidence="5 6">
    <name type="scientific">Bacteroides cellulosilyticus</name>
    <dbReference type="NCBI Taxonomy" id="246787"/>
    <lineage>
        <taxon>Bacteria</taxon>
        <taxon>Pseudomonadati</taxon>
        <taxon>Bacteroidota</taxon>
        <taxon>Bacteroidia</taxon>
        <taxon>Bacteroidales</taxon>
        <taxon>Bacteroidaceae</taxon>
        <taxon>Bacteroides</taxon>
    </lineage>
</organism>
<dbReference type="EMBL" id="VVYV01000011">
    <property type="protein sequence ID" value="KAA5420102.1"/>
    <property type="molecule type" value="Genomic_DNA"/>
</dbReference>
<dbReference type="GO" id="GO:0005975">
    <property type="term" value="P:carbohydrate metabolic process"/>
    <property type="evidence" value="ECO:0007669"/>
    <property type="project" value="UniProtKB-ARBA"/>
</dbReference>
<dbReference type="InterPro" id="IPR013320">
    <property type="entry name" value="ConA-like_dom_sf"/>
</dbReference>
<feature type="signal peptide" evidence="3">
    <location>
        <begin position="1"/>
        <end position="22"/>
    </location>
</feature>
<dbReference type="InterPro" id="IPR013728">
    <property type="entry name" value="BT_3987-like_N"/>
</dbReference>
<dbReference type="SMART" id="SM00560">
    <property type="entry name" value="LamGL"/>
    <property type="match status" value="1"/>
</dbReference>
<evidence type="ECO:0000256" key="1">
    <source>
        <dbReference type="ARBA" id="ARBA00022729"/>
    </source>
</evidence>
<evidence type="ECO:0000313" key="6">
    <source>
        <dbReference type="Proteomes" id="UP000448877"/>
    </source>
</evidence>
<dbReference type="Gene3D" id="2.60.120.200">
    <property type="match status" value="1"/>
</dbReference>
<keyword evidence="1 3" id="KW-0732">Signal</keyword>
<reference evidence="5 6" key="1">
    <citation type="journal article" date="2019" name="Nat. Med.">
        <title>A library of human gut bacterial isolates paired with longitudinal multiomics data enables mechanistic microbiome research.</title>
        <authorList>
            <person name="Poyet M."/>
            <person name="Groussin M."/>
            <person name="Gibbons S.M."/>
            <person name="Avila-Pacheco J."/>
            <person name="Jiang X."/>
            <person name="Kearney S.M."/>
            <person name="Perrotta A.R."/>
            <person name="Berdy B."/>
            <person name="Zhao S."/>
            <person name="Lieberman T.D."/>
            <person name="Swanson P.K."/>
            <person name="Smith M."/>
            <person name="Roesemann S."/>
            <person name="Alexander J.E."/>
            <person name="Rich S.A."/>
            <person name="Livny J."/>
            <person name="Vlamakis H."/>
            <person name="Clish C."/>
            <person name="Bullock K."/>
            <person name="Deik A."/>
            <person name="Scott J."/>
            <person name="Pierce K.A."/>
            <person name="Xavier R.J."/>
            <person name="Alm E.J."/>
        </authorList>
    </citation>
    <scope>NUCLEOTIDE SEQUENCE [LARGE SCALE GENOMIC DNA]</scope>
    <source>
        <strain evidence="5 6">BIOML-A6</strain>
    </source>
</reference>
<sequence>MKLKNLYLVSIALLAGMFAACSDDTENFDNRVYISTSVKASTVLLKTETAEGQFQLALAKPEEKDINVSLKADMSLVEMYNAVYYDKAQSLPTEYYSLENTELVIPAGTVTSEAVMVKFKNLLSLDSEQVYVLPVTIAQAGIDVLQSARTMYYVLKGAALINVVGNITKNSIHVDWKRPEVANNLRQMTAEALIRVSKFDKMLTTIMGIEGQFLIRIGDAGIPQNQLQIANPDHNVTSADLAIPTGEWVHIAVTYDADAKKMIVYINGKSKLEDTVDAGAVNWGQTMTDEGNGFWIGHSYNRDRWLEGEISECRIWNKVLTADEINAKNHFYLVEPDSEGLVAYWKFDEGTGQTVTDYTGNGNNGMALDPISWVEVALPEK</sequence>
<dbReference type="Pfam" id="PF08522">
    <property type="entry name" value="BT_3987-like_N"/>
    <property type="match status" value="1"/>
</dbReference>
<dbReference type="AlphaFoldDB" id="A0A108T559"/>
<dbReference type="Gene3D" id="2.60.40.1740">
    <property type="entry name" value="hypothetical protein (bacova_03559)"/>
    <property type="match status" value="1"/>
</dbReference>
<dbReference type="GeneID" id="66309928"/>
<evidence type="ECO:0000313" key="5">
    <source>
        <dbReference type="EMBL" id="KAA5420102.1"/>
    </source>
</evidence>
<dbReference type="GO" id="GO:0004553">
    <property type="term" value="F:hydrolase activity, hydrolyzing O-glycosyl compounds"/>
    <property type="evidence" value="ECO:0007669"/>
    <property type="project" value="UniProtKB-ARBA"/>
</dbReference>
<gene>
    <name evidence="5" type="ORF">F2Y81_08475</name>
</gene>
<dbReference type="InterPro" id="IPR006558">
    <property type="entry name" value="LamG-like"/>
</dbReference>
<dbReference type="SUPFAM" id="SSF49899">
    <property type="entry name" value="Concanavalin A-like lectins/glucanases"/>
    <property type="match status" value="1"/>
</dbReference>
<evidence type="ECO:0000259" key="4">
    <source>
        <dbReference type="SMART" id="SM00560"/>
    </source>
</evidence>
<dbReference type="Pfam" id="PF13385">
    <property type="entry name" value="Laminin_G_3"/>
    <property type="match status" value="1"/>
</dbReference>
<dbReference type="PROSITE" id="PS51257">
    <property type="entry name" value="PROKAR_LIPOPROTEIN"/>
    <property type="match status" value="1"/>
</dbReference>
<proteinExistence type="predicted"/>
<feature type="domain" description="LamG-like jellyroll fold" evidence="4">
    <location>
        <begin position="186"/>
        <end position="323"/>
    </location>
</feature>
<feature type="chain" id="PRO_5030020079" evidence="3">
    <location>
        <begin position="23"/>
        <end position="381"/>
    </location>
</feature>
<name>A0A108T559_9BACE</name>
<protein>
    <submittedName>
        <fullName evidence="5">DUF1735 domain-containing protein</fullName>
    </submittedName>
</protein>
<keyword evidence="2" id="KW-1015">Disulfide bond</keyword>
<evidence type="ECO:0000256" key="2">
    <source>
        <dbReference type="ARBA" id="ARBA00023157"/>
    </source>
</evidence>
<comment type="caution">
    <text evidence="5">The sequence shown here is derived from an EMBL/GenBank/DDBJ whole genome shotgun (WGS) entry which is preliminary data.</text>
</comment>
<dbReference type="RefSeq" id="WP_007215455.1">
    <property type="nucleotide sequence ID" value="NZ_CABMLT010000021.1"/>
</dbReference>
<accession>A0A108T559</accession>
<evidence type="ECO:0000256" key="3">
    <source>
        <dbReference type="SAM" id="SignalP"/>
    </source>
</evidence>